<dbReference type="EMBL" id="LR798461">
    <property type="protein sequence ID" value="CAB5238395.1"/>
    <property type="molecule type" value="Genomic_DNA"/>
</dbReference>
<evidence type="ECO:0000313" key="3">
    <source>
        <dbReference type="EMBL" id="CAB5238395.1"/>
    </source>
</evidence>
<proteinExistence type="predicted"/>
<organism evidence="3">
    <name type="scientific">uncultured Caudovirales phage</name>
    <dbReference type="NCBI Taxonomy" id="2100421"/>
    <lineage>
        <taxon>Viruses</taxon>
        <taxon>Duplodnaviria</taxon>
        <taxon>Heunggongvirae</taxon>
        <taxon>Uroviricota</taxon>
        <taxon>Caudoviricetes</taxon>
        <taxon>Peduoviridae</taxon>
        <taxon>Maltschvirus</taxon>
        <taxon>Maltschvirus maltsch</taxon>
    </lineage>
</organism>
<reference evidence="3" key="1">
    <citation type="submission" date="2020-05" db="EMBL/GenBank/DDBJ databases">
        <authorList>
            <person name="Chiriac C."/>
            <person name="Salcher M."/>
            <person name="Ghai R."/>
            <person name="Kavagutti S V."/>
        </authorList>
    </citation>
    <scope>NUCLEOTIDE SEQUENCE</scope>
</reference>
<name>A0A6J7XQ13_9CAUD</name>
<dbReference type="EMBL" id="LR796873">
    <property type="protein sequence ID" value="CAB4171831.1"/>
    <property type="molecule type" value="Genomic_DNA"/>
</dbReference>
<evidence type="ECO:0000313" key="1">
    <source>
        <dbReference type="EMBL" id="CAB4171831.1"/>
    </source>
</evidence>
<gene>
    <name evidence="2" type="ORF">UFOVP1354_43</name>
    <name evidence="3" type="ORF">UFOVP1547_12</name>
    <name evidence="1" type="ORF">UFOVP930_23</name>
</gene>
<accession>A0A6J7XQ13</accession>
<protein>
    <submittedName>
        <fullName evidence="3">Uncharacterized protein</fullName>
    </submittedName>
</protein>
<sequence length="64" mass="7070">MKTYTFTVPPTNDVGSYTGTARASYGETLAQNALSDYNSCRAHDGLEPLRRMPNGTRYIAQTTH</sequence>
<evidence type="ECO:0000313" key="2">
    <source>
        <dbReference type="EMBL" id="CAB4200491.1"/>
    </source>
</evidence>
<dbReference type="EMBL" id="LR797289">
    <property type="protein sequence ID" value="CAB4200491.1"/>
    <property type="molecule type" value="Genomic_DNA"/>
</dbReference>